<organism evidence="1 2">
    <name type="scientific">Gossypium darwinii</name>
    <name type="common">Darwin's cotton</name>
    <name type="synonym">Gossypium barbadense var. darwinii</name>
    <dbReference type="NCBI Taxonomy" id="34276"/>
    <lineage>
        <taxon>Eukaryota</taxon>
        <taxon>Viridiplantae</taxon>
        <taxon>Streptophyta</taxon>
        <taxon>Embryophyta</taxon>
        <taxon>Tracheophyta</taxon>
        <taxon>Spermatophyta</taxon>
        <taxon>Magnoliopsida</taxon>
        <taxon>eudicotyledons</taxon>
        <taxon>Gunneridae</taxon>
        <taxon>Pentapetalae</taxon>
        <taxon>rosids</taxon>
        <taxon>malvids</taxon>
        <taxon>Malvales</taxon>
        <taxon>Malvaceae</taxon>
        <taxon>Malvoideae</taxon>
        <taxon>Gossypium</taxon>
    </lineage>
</organism>
<dbReference type="Proteomes" id="UP000323506">
    <property type="component" value="Chromosome D03"/>
</dbReference>
<dbReference type="EMBL" id="CM017703">
    <property type="protein sequence ID" value="TYG76258.1"/>
    <property type="molecule type" value="Genomic_DNA"/>
</dbReference>
<dbReference type="AlphaFoldDB" id="A0A5D2D5A2"/>
<keyword evidence="2" id="KW-1185">Reference proteome</keyword>
<protein>
    <submittedName>
        <fullName evidence="1">Uncharacterized protein</fullName>
    </submittedName>
</protein>
<reference evidence="1 2" key="1">
    <citation type="submission" date="2019-06" db="EMBL/GenBank/DDBJ databases">
        <title>WGS assembly of Gossypium darwinii.</title>
        <authorList>
            <person name="Chen Z.J."/>
            <person name="Sreedasyam A."/>
            <person name="Ando A."/>
            <person name="Song Q."/>
            <person name="De L."/>
            <person name="Hulse-Kemp A."/>
            <person name="Ding M."/>
            <person name="Ye W."/>
            <person name="Kirkbride R."/>
            <person name="Jenkins J."/>
            <person name="Plott C."/>
            <person name="Lovell J."/>
            <person name="Lin Y.-M."/>
            <person name="Vaughn R."/>
            <person name="Liu B."/>
            <person name="Li W."/>
            <person name="Simpson S."/>
            <person name="Scheffler B."/>
            <person name="Saski C."/>
            <person name="Grover C."/>
            <person name="Hu G."/>
            <person name="Conover J."/>
            <person name="Carlson J."/>
            <person name="Shu S."/>
            <person name="Boston L."/>
            <person name="Williams M."/>
            <person name="Peterson D."/>
            <person name="Mcgee K."/>
            <person name="Jones D."/>
            <person name="Wendel J."/>
            <person name="Stelly D."/>
            <person name="Grimwood J."/>
            <person name="Schmutz J."/>
        </authorList>
    </citation>
    <scope>NUCLEOTIDE SEQUENCE [LARGE SCALE GENOMIC DNA]</scope>
    <source>
        <strain evidence="1">1808015.09</strain>
    </source>
</reference>
<name>A0A5D2D5A2_GOSDA</name>
<proteinExistence type="predicted"/>
<gene>
    <name evidence="1" type="ORF">ES288_D03G100700v1</name>
</gene>
<accession>A0A5D2D5A2</accession>
<evidence type="ECO:0000313" key="2">
    <source>
        <dbReference type="Proteomes" id="UP000323506"/>
    </source>
</evidence>
<evidence type="ECO:0000313" key="1">
    <source>
        <dbReference type="EMBL" id="TYG76258.1"/>
    </source>
</evidence>
<sequence length="119" mass="14387">MIENFIHNNEANQERINKTTKNTTHFISTIKTSLSSLSNISIRNKNEKAFCDLSSLSQAYGVSHSRLRHHYGLRQKIVWHSGMNEWKNWLRSRYQYDLVQNRWLKLVPRQWRNRMKKKD</sequence>